<organism evidence="2 3">
    <name type="scientific">Natrarchaeobius chitinivorans</name>
    <dbReference type="NCBI Taxonomy" id="1679083"/>
    <lineage>
        <taxon>Archaea</taxon>
        <taxon>Methanobacteriati</taxon>
        <taxon>Methanobacteriota</taxon>
        <taxon>Stenosarchaea group</taxon>
        <taxon>Halobacteria</taxon>
        <taxon>Halobacteriales</taxon>
        <taxon>Natrialbaceae</taxon>
        <taxon>Natrarchaeobius</taxon>
    </lineage>
</organism>
<evidence type="ECO:0000256" key="1">
    <source>
        <dbReference type="SAM" id="MobiDB-lite"/>
    </source>
</evidence>
<feature type="region of interest" description="Disordered" evidence="1">
    <location>
        <begin position="87"/>
        <end position="128"/>
    </location>
</feature>
<evidence type="ECO:0000313" key="2">
    <source>
        <dbReference type="EMBL" id="RQH02514.1"/>
    </source>
</evidence>
<reference evidence="2 3" key="1">
    <citation type="submission" date="2018-10" db="EMBL/GenBank/DDBJ databases">
        <title>Natrarchaeobius chitinivorans gen. nov., sp. nov., and Natrarchaeobius haloalkaliphilus sp. nov., alkaliphilic, chitin-utilizing haloarchaea from hypersaline alkaline lakes.</title>
        <authorList>
            <person name="Sorokin D.Y."/>
            <person name="Elcheninov A.G."/>
            <person name="Kostrikina N.A."/>
            <person name="Bale N.J."/>
            <person name="Sinninghe Damste J.S."/>
            <person name="Khijniak T.V."/>
            <person name="Kublanov I.V."/>
            <person name="Toshchakov S.V."/>
        </authorList>
    </citation>
    <scope>NUCLEOTIDE SEQUENCE [LARGE SCALE GENOMIC DNA]</scope>
    <source>
        <strain evidence="2 3">AArcht7</strain>
    </source>
</reference>
<proteinExistence type="predicted"/>
<sequence length="128" mass="14308">MYEASTAIHRQRRFDLLYQTANILVGWLVRQPDSPLRRDPVDRVLEWSLDPGRRGPRRRLSVPRPPKVGIERGSGFVRGWSLVTATFTPSPSNRSASASAVTDVKRTERSGDDDAHTPRTAAAEKDVS</sequence>
<feature type="compositionally biased region" description="Basic and acidic residues" evidence="1">
    <location>
        <begin position="103"/>
        <end position="128"/>
    </location>
</feature>
<evidence type="ECO:0000313" key="3">
    <source>
        <dbReference type="Proteomes" id="UP000281431"/>
    </source>
</evidence>
<keyword evidence="3" id="KW-1185">Reference proteome</keyword>
<name>A0A3N6MET5_NATCH</name>
<dbReference type="EMBL" id="REFZ01000002">
    <property type="protein sequence ID" value="RQH02514.1"/>
    <property type="molecule type" value="Genomic_DNA"/>
</dbReference>
<gene>
    <name evidence="2" type="ORF">EA472_04215</name>
</gene>
<accession>A0A3N6MET5</accession>
<dbReference type="Proteomes" id="UP000281431">
    <property type="component" value="Unassembled WGS sequence"/>
</dbReference>
<protein>
    <submittedName>
        <fullName evidence="2">Uncharacterized protein</fullName>
    </submittedName>
</protein>
<dbReference type="AlphaFoldDB" id="A0A3N6MET5"/>
<comment type="caution">
    <text evidence="2">The sequence shown here is derived from an EMBL/GenBank/DDBJ whole genome shotgun (WGS) entry which is preliminary data.</text>
</comment>